<dbReference type="Proteomes" id="UP000003656">
    <property type="component" value="Unassembled WGS sequence"/>
</dbReference>
<organism evidence="1 2">
    <name type="scientific">Bifidobacterium gallicum DSM 20093 = LMG 11596</name>
    <dbReference type="NCBI Taxonomy" id="561180"/>
    <lineage>
        <taxon>Bacteria</taxon>
        <taxon>Bacillati</taxon>
        <taxon>Actinomycetota</taxon>
        <taxon>Actinomycetes</taxon>
        <taxon>Bifidobacteriales</taxon>
        <taxon>Bifidobacteriaceae</taxon>
        <taxon>Bifidobacterium</taxon>
    </lineage>
</organism>
<sequence>MCCSSAIMHGTPYTTPEQMPMFSRYSSMSMTLRQHRSTMFQHSIH</sequence>
<dbReference type="EMBL" id="ABXB03000001">
    <property type="protein sequence ID" value="EFA23441.1"/>
    <property type="molecule type" value="Genomic_DNA"/>
</dbReference>
<evidence type="ECO:0000313" key="1">
    <source>
        <dbReference type="EMBL" id="EFA23441.1"/>
    </source>
</evidence>
<gene>
    <name evidence="1" type="ORF">BIFGAL_02540</name>
</gene>
<dbReference type="AlphaFoldDB" id="D1NRY9"/>
<accession>D1NRY9</accession>
<name>D1NRY9_9BIFI</name>
<protein>
    <submittedName>
        <fullName evidence="1">Uncharacterized protein</fullName>
    </submittedName>
</protein>
<evidence type="ECO:0000313" key="2">
    <source>
        <dbReference type="Proteomes" id="UP000003656"/>
    </source>
</evidence>
<comment type="caution">
    <text evidence="1">The sequence shown here is derived from an EMBL/GenBank/DDBJ whole genome shotgun (WGS) entry which is preliminary data.</text>
</comment>
<reference evidence="1 2" key="1">
    <citation type="submission" date="2009-11" db="EMBL/GenBank/DDBJ databases">
        <authorList>
            <person name="Weinstock G."/>
            <person name="Sodergren E."/>
            <person name="Clifton S."/>
            <person name="Fulton L."/>
            <person name="Fulton B."/>
            <person name="Courtney L."/>
            <person name="Fronick C."/>
            <person name="Harrison M."/>
            <person name="Strong C."/>
            <person name="Farmer C."/>
            <person name="Delahaunty K."/>
            <person name="Markovic C."/>
            <person name="Hall O."/>
            <person name="Minx P."/>
            <person name="Tomlinson C."/>
            <person name="Mitreva M."/>
            <person name="Nelson J."/>
            <person name="Hou S."/>
            <person name="Wollam A."/>
            <person name="Pepin K.H."/>
            <person name="Johnson M."/>
            <person name="Bhonagiri V."/>
            <person name="Nash W.E."/>
            <person name="Warren W."/>
            <person name="Chinwalla A."/>
            <person name="Mardis E.R."/>
            <person name="Wilson R.K."/>
        </authorList>
    </citation>
    <scope>NUCLEOTIDE SEQUENCE [LARGE SCALE GENOMIC DNA]</scope>
    <source>
        <strain evidence="1 2">DSM 20093</strain>
    </source>
</reference>
<proteinExistence type="predicted"/>